<gene>
    <name evidence="1" type="ORF">ACI8B_30062</name>
</gene>
<organism evidence="1 2">
    <name type="scientific">Acinetobacter proteolyticus</name>
    <dbReference type="NCBI Taxonomy" id="1776741"/>
    <lineage>
        <taxon>Bacteria</taxon>
        <taxon>Pseudomonadati</taxon>
        <taxon>Pseudomonadota</taxon>
        <taxon>Gammaproteobacteria</taxon>
        <taxon>Moraxellales</taxon>
        <taxon>Moraxellaceae</taxon>
        <taxon>Acinetobacter</taxon>
    </lineage>
</organism>
<evidence type="ECO:0000313" key="1">
    <source>
        <dbReference type="EMBL" id="VXA56592.1"/>
    </source>
</evidence>
<dbReference type="AlphaFoldDB" id="A0A653K823"/>
<proteinExistence type="predicted"/>
<evidence type="ECO:0000313" key="2">
    <source>
        <dbReference type="Proteomes" id="UP000430404"/>
    </source>
</evidence>
<name>A0A653K823_9GAMM</name>
<dbReference type="Proteomes" id="UP000430404">
    <property type="component" value="Unassembled WGS sequence"/>
</dbReference>
<dbReference type="EMBL" id="CABWKZ010000023">
    <property type="protein sequence ID" value="VXA56592.1"/>
    <property type="molecule type" value="Genomic_DNA"/>
</dbReference>
<sequence>MFYVLPHLSLSSRGLGHRPFTAVTGVRIPVGTPYSYLIIIFFSQSFSIRLHIFEFSIK</sequence>
<reference evidence="1 2" key="1">
    <citation type="submission" date="2019-10" db="EMBL/GenBank/DDBJ databases">
        <authorList>
            <person name="Karimi E."/>
        </authorList>
    </citation>
    <scope>NUCLEOTIDE SEQUENCE [LARGE SCALE GENOMIC DNA]</scope>
    <source>
        <strain evidence="1">Acinetobacter sp. 8BE</strain>
    </source>
</reference>
<accession>A0A653K823</accession>
<protein>
    <submittedName>
        <fullName evidence="1">Uncharacterized protein</fullName>
    </submittedName>
</protein>